<dbReference type="Pfam" id="PF00420">
    <property type="entry name" value="Oxidored_q2"/>
    <property type="match status" value="1"/>
</dbReference>
<comment type="similarity">
    <text evidence="2 8">Belongs to the complex I subunit 4L family.</text>
</comment>
<name>A0AAU9EFL7_9BACT</name>
<dbReference type="InterPro" id="IPR001133">
    <property type="entry name" value="NADH_UbQ_OxRdtase_chain4L/K"/>
</dbReference>
<evidence type="ECO:0000256" key="4">
    <source>
        <dbReference type="ARBA" id="ARBA00022519"/>
    </source>
</evidence>
<evidence type="ECO:0000256" key="8">
    <source>
        <dbReference type="HAMAP-Rule" id="MF_01456"/>
    </source>
</evidence>
<gene>
    <name evidence="9" type="primary">nuoK2</name>
    <name evidence="8" type="synonym">nuoK</name>
    <name evidence="9" type="ORF">FAK_30290</name>
</gene>
<sequence>MIAPLGHVLALAALLFILGAACVVARRNLFMIIIGVEVMLNAAGLALVAGSLRWQNLDGQALVLFIFAIAAAEVSVGLALATYAWSRRGSLDPDDYRMLGN</sequence>
<keyword evidence="7 8" id="KW-0472">Membrane</keyword>
<dbReference type="GO" id="GO:0042773">
    <property type="term" value="P:ATP synthesis coupled electron transport"/>
    <property type="evidence" value="ECO:0007669"/>
    <property type="project" value="InterPro"/>
</dbReference>
<comment type="catalytic activity">
    <reaction evidence="8">
        <text>a quinone + NADH + 5 H(+)(in) = a quinol + NAD(+) + 4 H(+)(out)</text>
        <dbReference type="Rhea" id="RHEA:57888"/>
        <dbReference type="ChEBI" id="CHEBI:15378"/>
        <dbReference type="ChEBI" id="CHEBI:24646"/>
        <dbReference type="ChEBI" id="CHEBI:57540"/>
        <dbReference type="ChEBI" id="CHEBI:57945"/>
        <dbReference type="ChEBI" id="CHEBI:132124"/>
    </reaction>
</comment>
<keyword evidence="3 8" id="KW-0813">Transport</keyword>
<dbReference type="PANTHER" id="PTHR11434">
    <property type="entry name" value="NADH-UBIQUINONE OXIDOREDUCTASE SUBUNIT ND4L"/>
    <property type="match status" value="1"/>
</dbReference>
<evidence type="ECO:0000256" key="7">
    <source>
        <dbReference type="ARBA" id="ARBA00023136"/>
    </source>
</evidence>
<keyword evidence="8" id="KW-0874">Quinone</keyword>
<keyword evidence="5 8" id="KW-0812">Transmembrane</keyword>
<feature type="transmembrane region" description="Helical" evidence="8">
    <location>
        <begin position="30"/>
        <end position="49"/>
    </location>
</feature>
<protein>
    <recommendedName>
        <fullName evidence="8">NADH-quinone oxidoreductase subunit K</fullName>
        <ecNumber evidence="8">7.1.1.-</ecNumber>
    </recommendedName>
    <alternativeName>
        <fullName evidence="8">NADH dehydrogenase I subunit K</fullName>
    </alternativeName>
    <alternativeName>
        <fullName evidence="8">NDH-1 subunit K</fullName>
    </alternativeName>
</protein>
<evidence type="ECO:0000256" key="5">
    <source>
        <dbReference type="ARBA" id="ARBA00022692"/>
    </source>
</evidence>
<keyword evidence="8" id="KW-0830">Ubiquinone</keyword>
<evidence type="ECO:0000313" key="10">
    <source>
        <dbReference type="Proteomes" id="UP001366166"/>
    </source>
</evidence>
<dbReference type="Gene3D" id="1.10.287.3510">
    <property type="match status" value="1"/>
</dbReference>
<feature type="transmembrane region" description="Helical" evidence="8">
    <location>
        <begin position="61"/>
        <end position="85"/>
    </location>
</feature>
<keyword evidence="10" id="KW-1185">Reference proteome</keyword>
<dbReference type="KEGG" id="dmp:FAK_30290"/>
<accession>A0AAU9EFL7</accession>
<keyword evidence="4" id="KW-0997">Cell inner membrane</keyword>
<comment type="caution">
    <text evidence="8">Lacks conserved residue(s) required for the propagation of feature annotation.</text>
</comment>
<evidence type="ECO:0000256" key="3">
    <source>
        <dbReference type="ARBA" id="ARBA00022448"/>
    </source>
</evidence>
<dbReference type="AlphaFoldDB" id="A0AAU9EFL7"/>
<dbReference type="NCBIfam" id="NF004320">
    <property type="entry name" value="PRK05715.1-2"/>
    <property type="match status" value="1"/>
</dbReference>
<keyword evidence="8" id="KW-1003">Cell membrane</keyword>
<dbReference type="RefSeq" id="WP_338601141.1">
    <property type="nucleotide sequence ID" value="NZ_AP028679.1"/>
</dbReference>
<dbReference type="PANTHER" id="PTHR11434:SF16">
    <property type="entry name" value="NADH-UBIQUINONE OXIDOREDUCTASE CHAIN 4L"/>
    <property type="match status" value="1"/>
</dbReference>
<dbReference type="GO" id="GO:0030964">
    <property type="term" value="C:NADH dehydrogenase complex"/>
    <property type="evidence" value="ECO:0007669"/>
    <property type="project" value="TreeGrafter"/>
</dbReference>
<dbReference type="Proteomes" id="UP001366166">
    <property type="component" value="Chromosome"/>
</dbReference>
<evidence type="ECO:0000256" key="6">
    <source>
        <dbReference type="ARBA" id="ARBA00022989"/>
    </source>
</evidence>
<dbReference type="InterPro" id="IPR039428">
    <property type="entry name" value="NUOK/Mnh_C1-like"/>
</dbReference>
<organism evidence="9 10">
    <name type="scientific">Desulfoferula mesophila</name>
    <dbReference type="NCBI Taxonomy" id="3058419"/>
    <lineage>
        <taxon>Bacteria</taxon>
        <taxon>Pseudomonadati</taxon>
        <taxon>Thermodesulfobacteriota</taxon>
        <taxon>Desulfarculia</taxon>
        <taxon>Desulfarculales</taxon>
        <taxon>Desulfarculaceae</taxon>
        <taxon>Desulfoferula</taxon>
    </lineage>
</organism>
<keyword evidence="8" id="KW-0520">NAD</keyword>
<evidence type="ECO:0000256" key="1">
    <source>
        <dbReference type="ARBA" id="ARBA00004141"/>
    </source>
</evidence>
<dbReference type="EC" id="7.1.1.-" evidence="8"/>
<keyword evidence="8" id="KW-1278">Translocase</keyword>
<dbReference type="GO" id="GO:0005886">
    <property type="term" value="C:plasma membrane"/>
    <property type="evidence" value="ECO:0007669"/>
    <property type="project" value="UniProtKB-SubCell"/>
</dbReference>
<dbReference type="EMBL" id="AP028679">
    <property type="protein sequence ID" value="BEQ15963.1"/>
    <property type="molecule type" value="Genomic_DNA"/>
</dbReference>
<comment type="subunit">
    <text evidence="8">NDH-1 is composed of 14 different subunits. Subunits NuoA, H, J, K, L, M, N constitute the membrane sector of the complex.</text>
</comment>
<reference evidence="10" key="1">
    <citation type="journal article" date="2023" name="Arch. Microbiol.">
        <title>Desulfoferula mesophilus gen. nov. sp. nov., a mesophilic sulfate-reducing bacterium isolated from a brackish lake sediment.</title>
        <authorList>
            <person name="Watanabe T."/>
            <person name="Yabe T."/>
            <person name="Tsuji J.M."/>
            <person name="Fukui M."/>
        </authorList>
    </citation>
    <scope>NUCLEOTIDE SEQUENCE [LARGE SCALE GENOMIC DNA]</scope>
    <source>
        <strain evidence="10">12FAK</strain>
    </source>
</reference>
<comment type="subcellular location">
    <subcellularLocation>
        <location evidence="8">Cell membrane</location>
        <topology evidence="8">Multi-pass membrane protein</topology>
    </subcellularLocation>
    <subcellularLocation>
        <location evidence="1">Membrane</location>
        <topology evidence="1">Multi-pass membrane protein</topology>
    </subcellularLocation>
</comment>
<evidence type="ECO:0000256" key="2">
    <source>
        <dbReference type="ARBA" id="ARBA00010519"/>
    </source>
</evidence>
<keyword evidence="6 8" id="KW-1133">Transmembrane helix</keyword>
<evidence type="ECO:0000313" key="9">
    <source>
        <dbReference type="EMBL" id="BEQ15963.1"/>
    </source>
</evidence>
<comment type="function">
    <text evidence="8">NDH-1 shuttles electrons from NADH, via FMN and iron-sulfur (Fe-S) centers, to quinones in the respiratory chain. The immediate electron acceptor for the enzyme in this species is believed to be ubiquinone. Couples the redox reaction to proton translocation (for every two electrons transferred, four hydrogen ions are translocated across the cytoplasmic membrane), and thus conserves the redox energy in a proton gradient.</text>
</comment>
<proteinExistence type="inferred from homology"/>
<dbReference type="HAMAP" id="MF_01456">
    <property type="entry name" value="NDH1_NuoK"/>
    <property type="match status" value="1"/>
</dbReference>
<dbReference type="GO" id="GO:0050136">
    <property type="term" value="F:NADH dehydrogenase (quinone) (non-electrogenic) activity"/>
    <property type="evidence" value="ECO:0007669"/>
    <property type="project" value="UniProtKB-UniRule"/>
</dbReference>
<dbReference type="GO" id="GO:0048038">
    <property type="term" value="F:quinone binding"/>
    <property type="evidence" value="ECO:0007669"/>
    <property type="project" value="UniProtKB-KW"/>
</dbReference>